<evidence type="ECO:0000313" key="2">
    <source>
        <dbReference type="EMBL" id="POZ56937.1"/>
    </source>
</evidence>
<sequence>MLKKLENYFQTAFTTTYNAQDNSKYWFITEDNCKFGIVKTALSDAERNLLLTLFLPIDNTINGQNNSSVQQKWYDFLNNDGKELPFLQDVKTLRFSYFYLKQPIDDLYNFKEAITGGFQQPVILMMDDTHGIIVDEKPQVVFDKEAFSQLSDTLTSDFFVKIYSYIGQLHQANLFVKEKFSYEYQCFKAIHRFADREKSLTFHEALPLLLIHAPSLVNKNILSNLFVESMQGQEMLDTVQVFLQCNLNASLTAKKLYIHRNSLQYRLDKFIENTGIDIRSFANATFVSLAMLLLKSENYQ</sequence>
<dbReference type="Pfam" id="PF13556">
    <property type="entry name" value="HTH_30"/>
    <property type="match status" value="1"/>
</dbReference>
<accession>A0A2S5D1R3</accession>
<dbReference type="InterPro" id="IPR051448">
    <property type="entry name" value="CdaR-like_regulators"/>
</dbReference>
<dbReference type="EMBL" id="PGLV01000001">
    <property type="protein sequence ID" value="POZ56937.1"/>
    <property type="molecule type" value="Genomic_DNA"/>
</dbReference>
<reference evidence="2 3" key="1">
    <citation type="submission" date="2017-11" db="EMBL/GenBank/DDBJ databases">
        <title>Genome sequence of Lysinibacillus sphaericus, a lignin-degrading bacteria isolated from municipal solid waste soil.</title>
        <authorList>
            <person name="Persinoti G.F."/>
            <person name="Paixao D.A."/>
            <person name="Bugg T.D."/>
            <person name="Squina F.M."/>
        </authorList>
    </citation>
    <scope>NUCLEOTIDE SEQUENCE [LARGE SCALE GENOMIC DNA]</scope>
    <source>
        <strain evidence="2 3">A1</strain>
    </source>
</reference>
<keyword evidence="3" id="KW-1185">Reference proteome</keyword>
<name>A0A2S5D1R3_LYSSH</name>
<dbReference type="PANTHER" id="PTHR33744:SF15">
    <property type="entry name" value="CARBOHYDRATE DIACID REGULATOR"/>
    <property type="match status" value="1"/>
</dbReference>
<dbReference type="Proteomes" id="UP000237319">
    <property type="component" value="Unassembled WGS sequence"/>
</dbReference>
<organism evidence="2 3">
    <name type="scientific">Lysinibacillus sphaericus</name>
    <name type="common">Bacillus sphaericus</name>
    <dbReference type="NCBI Taxonomy" id="1421"/>
    <lineage>
        <taxon>Bacteria</taxon>
        <taxon>Bacillati</taxon>
        <taxon>Bacillota</taxon>
        <taxon>Bacilli</taxon>
        <taxon>Bacillales</taxon>
        <taxon>Bacillaceae</taxon>
        <taxon>Lysinibacillus</taxon>
    </lineage>
</organism>
<feature type="domain" description="PucR C-terminal helix-turn-helix" evidence="1">
    <location>
        <begin position="236"/>
        <end position="292"/>
    </location>
</feature>
<dbReference type="InterPro" id="IPR025736">
    <property type="entry name" value="PucR_C-HTH_dom"/>
</dbReference>
<proteinExistence type="predicted"/>
<dbReference type="PANTHER" id="PTHR33744">
    <property type="entry name" value="CARBOHYDRATE DIACID REGULATOR"/>
    <property type="match status" value="1"/>
</dbReference>
<dbReference type="Gene3D" id="1.10.10.2840">
    <property type="entry name" value="PucR C-terminal helix-turn-helix domain"/>
    <property type="match status" value="1"/>
</dbReference>
<protein>
    <submittedName>
        <fullName evidence="2">Leucine-rich protein</fullName>
    </submittedName>
</protein>
<dbReference type="SUPFAM" id="SSF46689">
    <property type="entry name" value="Homeodomain-like"/>
    <property type="match status" value="1"/>
</dbReference>
<gene>
    <name evidence="2" type="primary">lrp</name>
    <name evidence="2" type="ORF">LYSIN_01720</name>
</gene>
<comment type="caution">
    <text evidence="2">The sequence shown here is derived from an EMBL/GenBank/DDBJ whole genome shotgun (WGS) entry which is preliminary data.</text>
</comment>
<dbReference type="AlphaFoldDB" id="A0A2S5D1R3"/>
<dbReference type="RefSeq" id="WP_103976957.1">
    <property type="nucleotide sequence ID" value="NZ_CP194323.1"/>
</dbReference>
<dbReference type="InterPro" id="IPR009057">
    <property type="entry name" value="Homeodomain-like_sf"/>
</dbReference>
<dbReference type="InterPro" id="IPR042070">
    <property type="entry name" value="PucR_C-HTH_sf"/>
</dbReference>
<evidence type="ECO:0000313" key="3">
    <source>
        <dbReference type="Proteomes" id="UP000237319"/>
    </source>
</evidence>
<evidence type="ECO:0000259" key="1">
    <source>
        <dbReference type="Pfam" id="PF13556"/>
    </source>
</evidence>